<proteinExistence type="predicted"/>
<accession>A0A6C0FFH3</accession>
<dbReference type="GO" id="GO:0032259">
    <property type="term" value="P:methylation"/>
    <property type="evidence" value="ECO:0007669"/>
    <property type="project" value="InterPro"/>
</dbReference>
<dbReference type="GO" id="GO:0008168">
    <property type="term" value="F:methyltransferase activity"/>
    <property type="evidence" value="ECO:0007669"/>
    <property type="project" value="InterPro"/>
</dbReference>
<dbReference type="EMBL" id="MN738832">
    <property type="protein sequence ID" value="QHT38520.1"/>
    <property type="molecule type" value="Genomic_DNA"/>
</dbReference>
<dbReference type="SUPFAM" id="SSF53335">
    <property type="entry name" value="S-adenosyl-L-methionine-dependent methyltransferases"/>
    <property type="match status" value="1"/>
</dbReference>
<protein>
    <recommendedName>
        <fullName evidence="2">Methyltransferase</fullName>
    </recommendedName>
</protein>
<evidence type="ECO:0008006" key="2">
    <source>
        <dbReference type="Google" id="ProtNLM"/>
    </source>
</evidence>
<dbReference type="GO" id="GO:0003676">
    <property type="term" value="F:nucleic acid binding"/>
    <property type="evidence" value="ECO:0007669"/>
    <property type="project" value="InterPro"/>
</dbReference>
<dbReference type="Gene3D" id="3.40.50.150">
    <property type="entry name" value="Vaccinia Virus protein VP39"/>
    <property type="match status" value="1"/>
</dbReference>
<dbReference type="AlphaFoldDB" id="A0A6C0FFH3"/>
<dbReference type="InterPro" id="IPR002052">
    <property type="entry name" value="DNA_methylase_N6_adenine_CS"/>
</dbReference>
<name>A0A6C0FFH3_9ZZZZ</name>
<reference evidence="1" key="1">
    <citation type="journal article" date="2020" name="Nature">
        <title>Giant virus diversity and host interactions through global metagenomics.</title>
        <authorList>
            <person name="Schulz F."/>
            <person name="Roux S."/>
            <person name="Paez-Espino D."/>
            <person name="Jungbluth S."/>
            <person name="Walsh D.A."/>
            <person name="Denef V.J."/>
            <person name="McMahon K.D."/>
            <person name="Konstantinidis K.T."/>
            <person name="Eloe-Fadrosh E.A."/>
            <person name="Kyrpides N.C."/>
            <person name="Woyke T."/>
        </authorList>
    </citation>
    <scope>NUCLEOTIDE SEQUENCE</scope>
    <source>
        <strain evidence="1">GVMAG-S-ERX556106-38</strain>
    </source>
</reference>
<evidence type="ECO:0000313" key="1">
    <source>
        <dbReference type="EMBL" id="QHT38520.1"/>
    </source>
</evidence>
<dbReference type="InterPro" id="IPR029063">
    <property type="entry name" value="SAM-dependent_MTases_sf"/>
</dbReference>
<sequence>MDTLKDIPDQQTTGLKRNTIDKYYTSDNAVKQCMEKIRECVSINPDDLCVEPCAGRGAFIPSIKSMFNHYQFYDIDPSHSEVKRQNYFNFDVSSNILSVADNHPAIHVIGNPPFGRQSSHAVKFIKKSAEYCDSISFILPRSFKKNSMRKRFPPRFHLVHEHDIPEDAFVVNDASYNVPCIFQVWVKRDTDREMPVEIEPRGYIFVKKSEDHDICIRRVGVYAGKIDRATQDKSDQSHYFVKFDKELTEPIYEKLDAVEFSGKTNTVGPRSISKPEVIAEYNQIIP</sequence>
<organism evidence="1">
    <name type="scientific">viral metagenome</name>
    <dbReference type="NCBI Taxonomy" id="1070528"/>
    <lineage>
        <taxon>unclassified sequences</taxon>
        <taxon>metagenomes</taxon>
        <taxon>organismal metagenomes</taxon>
    </lineage>
</organism>
<dbReference type="PROSITE" id="PS00092">
    <property type="entry name" value="N6_MTASE"/>
    <property type="match status" value="1"/>
</dbReference>